<gene>
    <name evidence="2" type="ORF">Lrub_2567</name>
</gene>
<accession>A0A0W0XMA2</accession>
<dbReference type="STRING" id="458.Lrub_2567"/>
<dbReference type="CDD" id="cd22744">
    <property type="entry name" value="OTU"/>
    <property type="match status" value="1"/>
</dbReference>
<dbReference type="InterPro" id="IPR038765">
    <property type="entry name" value="Papain-like_cys_pep_sf"/>
</dbReference>
<sequence length="393" mass="43718">MSTSSFFRNPARVNPIHGVAPAYSKSKVVKLQEPAFIDVGGHGDCGFRAIAAALVDQLLTKNNFPVNARPRGIEDLFKRILARHFKLFPMKHASGLKTVTERVRDLVDSPARMVDSPAKMAEFIDKLAYTLRQIAVDEMVTYPENYRGAFVDDTEGTSPAEMRQPSTWIDETAIAALANALHIPVTVKIVEPNKEIPAMKYHGQAESQGVGEVVMQLQGQHYIPRVSQPERFQLVANQPVPPIEPNPEQGKPDPEMPAILARIEAEDNRLLAEFDYYKSLLSNMVQYGNLNKDQLISMYVKGLGSSDYLRGRIRQVGLEYGNEHFFAEITARAQNRPAIIGLSREANESQVVKELIHAIARAVSIGQLDSKLVLDMIENDSQENTRSSISAIK</sequence>
<dbReference type="Pfam" id="PF10275">
    <property type="entry name" value="Peptidase_C65"/>
    <property type="match status" value="1"/>
</dbReference>
<dbReference type="RefSeq" id="WP_058532531.1">
    <property type="nucleotide sequence ID" value="NZ_CAAAIN010000004.1"/>
</dbReference>
<dbReference type="OrthoDB" id="5634175at2"/>
<name>A0A0W0XMA2_9GAMM</name>
<dbReference type="PROSITE" id="PS50802">
    <property type="entry name" value="OTU"/>
    <property type="match status" value="1"/>
</dbReference>
<comment type="caution">
    <text evidence="2">The sequence shown here is derived from an EMBL/GenBank/DDBJ whole genome shotgun (WGS) entry which is preliminary data.</text>
</comment>
<proteinExistence type="predicted"/>
<dbReference type="Proteomes" id="UP000054608">
    <property type="component" value="Unassembled WGS sequence"/>
</dbReference>
<protein>
    <submittedName>
        <fullName evidence="2">Peptidase C65 Otubain</fullName>
    </submittedName>
</protein>
<dbReference type="AlphaFoldDB" id="A0A0W0XMA2"/>
<dbReference type="Gene3D" id="3.90.70.80">
    <property type="match status" value="1"/>
</dbReference>
<dbReference type="InterPro" id="IPR003323">
    <property type="entry name" value="OTU_dom"/>
</dbReference>
<evidence type="ECO:0000313" key="3">
    <source>
        <dbReference type="Proteomes" id="UP000054608"/>
    </source>
</evidence>
<dbReference type="PATRIC" id="fig|458.5.peg.2673"/>
<reference evidence="2 3" key="1">
    <citation type="submission" date="2015-11" db="EMBL/GenBank/DDBJ databases">
        <title>Genomic analysis of 38 Legionella species identifies large and diverse effector repertoires.</title>
        <authorList>
            <person name="Burstein D."/>
            <person name="Amaro F."/>
            <person name="Zusman T."/>
            <person name="Lifshitz Z."/>
            <person name="Cohen O."/>
            <person name="Gilbert J.A."/>
            <person name="Pupko T."/>
            <person name="Shuman H.A."/>
            <person name="Segal G."/>
        </authorList>
    </citation>
    <scope>NUCLEOTIDE SEQUENCE [LARGE SCALE GENOMIC DNA]</scope>
    <source>
        <strain evidence="2 3">WA-270A-C2</strain>
    </source>
</reference>
<organism evidence="2 3">
    <name type="scientific">Legionella rubrilucens</name>
    <dbReference type="NCBI Taxonomy" id="458"/>
    <lineage>
        <taxon>Bacteria</taxon>
        <taxon>Pseudomonadati</taxon>
        <taxon>Pseudomonadota</taxon>
        <taxon>Gammaproteobacteria</taxon>
        <taxon>Legionellales</taxon>
        <taxon>Legionellaceae</taxon>
        <taxon>Legionella</taxon>
    </lineage>
</organism>
<feature type="domain" description="OTU" evidence="1">
    <location>
        <begin position="34"/>
        <end position="228"/>
    </location>
</feature>
<dbReference type="EMBL" id="LNYT01000022">
    <property type="protein sequence ID" value="KTD45770.1"/>
    <property type="molecule type" value="Genomic_DNA"/>
</dbReference>
<evidence type="ECO:0000313" key="2">
    <source>
        <dbReference type="EMBL" id="KTD45770.1"/>
    </source>
</evidence>
<keyword evidence="3" id="KW-1185">Reference proteome</keyword>
<dbReference type="InterPro" id="IPR019400">
    <property type="entry name" value="Peptidase_C65_otubain"/>
</dbReference>
<dbReference type="SUPFAM" id="SSF54001">
    <property type="entry name" value="Cysteine proteinases"/>
    <property type="match status" value="1"/>
</dbReference>
<evidence type="ECO:0000259" key="1">
    <source>
        <dbReference type="PROSITE" id="PS50802"/>
    </source>
</evidence>